<evidence type="ECO:0000256" key="1">
    <source>
        <dbReference type="ARBA" id="ARBA00023015"/>
    </source>
</evidence>
<accession>A0ABV7G1G2</accession>
<keyword evidence="3" id="KW-0804">Transcription</keyword>
<gene>
    <name evidence="5" type="ORF">ACFOD4_10645</name>
</gene>
<dbReference type="RefSeq" id="WP_379596266.1">
    <property type="nucleotide sequence ID" value="NZ_JBHRTN010000009.1"/>
</dbReference>
<organism evidence="5 6">
    <name type="scientific">Teichococcus globiformis</name>
    <dbReference type="NCBI Taxonomy" id="2307229"/>
    <lineage>
        <taxon>Bacteria</taxon>
        <taxon>Pseudomonadati</taxon>
        <taxon>Pseudomonadota</taxon>
        <taxon>Alphaproteobacteria</taxon>
        <taxon>Acetobacterales</taxon>
        <taxon>Roseomonadaceae</taxon>
        <taxon>Roseomonas</taxon>
    </lineage>
</organism>
<dbReference type="PROSITE" id="PS51257">
    <property type="entry name" value="PROKAR_LIPOPROTEIN"/>
    <property type="match status" value="1"/>
</dbReference>
<dbReference type="Proteomes" id="UP001595593">
    <property type="component" value="Unassembled WGS sequence"/>
</dbReference>
<evidence type="ECO:0000313" key="6">
    <source>
        <dbReference type="Proteomes" id="UP001595593"/>
    </source>
</evidence>
<name>A0ABV7G1G2_9PROT</name>
<comment type="caution">
    <text evidence="5">The sequence shown here is derived from an EMBL/GenBank/DDBJ whole genome shotgun (WGS) entry which is preliminary data.</text>
</comment>
<dbReference type="SUPFAM" id="SSF48008">
    <property type="entry name" value="GntR ligand-binding domain-like"/>
    <property type="match status" value="1"/>
</dbReference>
<dbReference type="InterPro" id="IPR011711">
    <property type="entry name" value="GntR_C"/>
</dbReference>
<protein>
    <submittedName>
        <fullName evidence="5">FCD domain-containing protein</fullName>
    </submittedName>
</protein>
<reference evidence="6" key="1">
    <citation type="journal article" date="2019" name="Int. J. Syst. Evol. Microbiol.">
        <title>The Global Catalogue of Microorganisms (GCM) 10K type strain sequencing project: providing services to taxonomists for standard genome sequencing and annotation.</title>
        <authorList>
            <consortium name="The Broad Institute Genomics Platform"/>
            <consortium name="The Broad Institute Genome Sequencing Center for Infectious Disease"/>
            <person name="Wu L."/>
            <person name="Ma J."/>
        </authorList>
    </citation>
    <scope>NUCLEOTIDE SEQUENCE [LARGE SCALE GENOMIC DNA]</scope>
    <source>
        <strain evidence="6">KCTC 52094</strain>
    </source>
</reference>
<proteinExistence type="predicted"/>
<evidence type="ECO:0000256" key="2">
    <source>
        <dbReference type="ARBA" id="ARBA00023125"/>
    </source>
</evidence>
<dbReference type="Gene3D" id="1.20.120.530">
    <property type="entry name" value="GntR ligand-binding domain-like"/>
    <property type="match status" value="1"/>
</dbReference>
<evidence type="ECO:0000313" key="5">
    <source>
        <dbReference type="EMBL" id="MFC3125521.1"/>
    </source>
</evidence>
<keyword evidence="1" id="KW-0805">Transcription regulation</keyword>
<dbReference type="Pfam" id="PF07729">
    <property type="entry name" value="FCD"/>
    <property type="match status" value="1"/>
</dbReference>
<dbReference type="EMBL" id="JBHRTN010000009">
    <property type="protein sequence ID" value="MFC3125521.1"/>
    <property type="molecule type" value="Genomic_DNA"/>
</dbReference>
<feature type="domain" description="GntR C-terminal" evidence="4">
    <location>
        <begin position="18"/>
        <end position="94"/>
    </location>
</feature>
<dbReference type="InterPro" id="IPR008920">
    <property type="entry name" value="TF_FadR/GntR_C"/>
</dbReference>
<sequence length="108" mass="12152">MRLASSLDPHHFLSNPNWKACHLHLHQAILAACGAPELLAFCDKLRDEAGRYRALASTRAYSDRDVALEHAEIARAPIARDAERTRGLHSQHYERTVRLLGAEMDRGL</sequence>
<keyword evidence="2" id="KW-0238">DNA-binding</keyword>
<evidence type="ECO:0000256" key="3">
    <source>
        <dbReference type="ARBA" id="ARBA00023163"/>
    </source>
</evidence>
<evidence type="ECO:0000259" key="4">
    <source>
        <dbReference type="Pfam" id="PF07729"/>
    </source>
</evidence>
<keyword evidence="6" id="KW-1185">Reference proteome</keyword>